<feature type="chain" id="PRO_5025694453" description="C6 domain-containing protein" evidence="1">
    <location>
        <begin position="20"/>
        <end position="122"/>
    </location>
</feature>
<accession>A0A6A5HGM6</accession>
<dbReference type="GeneID" id="78774137"/>
<gene>
    <name evidence="2" type="ORF">GCK72_005931</name>
</gene>
<evidence type="ECO:0008006" key="4">
    <source>
        <dbReference type="Google" id="ProtNLM"/>
    </source>
</evidence>
<dbReference type="CTD" id="78774137"/>
<protein>
    <recommendedName>
        <fullName evidence="4">C6 domain-containing protein</fullName>
    </recommendedName>
</protein>
<dbReference type="EMBL" id="WUAV01000002">
    <property type="protein sequence ID" value="KAF1765977.1"/>
    <property type="molecule type" value="Genomic_DNA"/>
</dbReference>
<dbReference type="AlphaFoldDB" id="A0A6A5HGM6"/>
<feature type="signal peptide" evidence="1">
    <location>
        <begin position="1"/>
        <end position="19"/>
    </location>
</feature>
<sequence length="122" mass="13122">MNSFSIIFLIFSFSAFSDACCPFPAFSFSALTNVSKTDFKCSEFISVSCEIFVEEDSGYGQVGIVGNVTEGVSPYLLVKGTSKASISLVCDTSSNLWKAKNPSKGYDNVGCAMERGGVWIAY</sequence>
<evidence type="ECO:0000313" key="2">
    <source>
        <dbReference type="EMBL" id="KAF1765977.1"/>
    </source>
</evidence>
<dbReference type="KEGG" id="crq:GCK72_005931"/>
<evidence type="ECO:0000256" key="1">
    <source>
        <dbReference type="SAM" id="SignalP"/>
    </source>
</evidence>
<organism evidence="2 3">
    <name type="scientific">Caenorhabditis remanei</name>
    <name type="common">Caenorhabditis vulgaris</name>
    <dbReference type="NCBI Taxonomy" id="31234"/>
    <lineage>
        <taxon>Eukaryota</taxon>
        <taxon>Metazoa</taxon>
        <taxon>Ecdysozoa</taxon>
        <taxon>Nematoda</taxon>
        <taxon>Chromadorea</taxon>
        <taxon>Rhabditida</taxon>
        <taxon>Rhabditina</taxon>
        <taxon>Rhabditomorpha</taxon>
        <taxon>Rhabditoidea</taxon>
        <taxon>Rhabditidae</taxon>
        <taxon>Peloderinae</taxon>
        <taxon>Caenorhabditis</taxon>
    </lineage>
</organism>
<name>A0A6A5HGM6_CAERE</name>
<keyword evidence="1" id="KW-0732">Signal</keyword>
<dbReference type="RefSeq" id="XP_053589591.1">
    <property type="nucleotide sequence ID" value="XM_053725397.1"/>
</dbReference>
<proteinExistence type="predicted"/>
<reference evidence="2 3" key="1">
    <citation type="submission" date="2019-12" db="EMBL/GenBank/DDBJ databases">
        <title>Chromosome-level assembly of the Caenorhabditis remanei genome.</title>
        <authorList>
            <person name="Teterina A.A."/>
            <person name="Willis J.H."/>
            <person name="Phillips P.C."/>
        </authorList>
    </citation>
    <scope>NUCLEOTIDE SEQUENCE [LARGE SCALE GENOMIC DNA]</scope>
    <source>
        <strain evidence="2 3">PX506</strain>
        <tissue evidence="2">Whole organism</tissue>
    </source>
</reference>
<dbReference type="Proteomes" id="UP000483820">
    <property type="component" value="Chromosome II"/>
</dbReference>
<comment type="caution">
    <text evidence="2">The sequence shown here is derived from an EMBL/GenBank/DDBJ whole genome shotgun (WGS) entry which is preliminary data.</text>
</comment>
<evidence type="ECO:0000313" key="3">
    <source>
        <dbReference type="Proteomes" id="UP000483820"/>
    </source>
</evidence>